<organism evidence="2 3">
    <name type="scientific">Liparis tanakae</name>
    <name type="common">Tanaka's snailfish</name>
    <dbReference type="NCBI Taxonomy" id="230148"/>
    <lineage>
        <taxon>Eukaryota</taxon>
        <taxon>Metazoa</taxon>
        <taxon>Chordata</taxon>
        <taxon>Craniata</taxon>
        <taxon>Vertebrata</taxon>
        <taxon>Euteleostomi</taxon>
        <taxon>Actinopterygii</taxon>
        <taxon>Neopterygii</taxon>
        <taxon>Teleostei</taxon>
        <taxon>Neoteleostei</taxon>
        <taxon>Acanthomorphata</taxon>
        <taxon>Eupercaria</taxon>
        <taxon>Perciformes</taxon>
        <taxon>Cottioidei</taxon>
        <taxon>Cottales</taxon>
        <taxon>Liparidae</taxon>
        <taxon>Liparis</taxon>
    </lineage>
</organism>
<dbReference type="Proteomes" id="UP000314294">
    <property type="component" value="Unassembled WGS sequence"/>
</dbReference>
<proteinExistence type="predicted"/>
<comment type="caution">
    <text evidence="2">The sequence shown here is derived from an EMBL/GenBank/DDBJ whole genome shotgun (WGS) entry which is preliminary data.</text>
</comment>
<name>A0A4Z2IBV8_9TELE</name>
<accession>A0A4Z2IBV8</accession>
<evidence type="ECO:0000313" key="2">
    <source>
        <dbReference type="EMBL" id="TNN74935.1"/>
    </source>
</evidence>
<feature type="region of interest" description="Disordered" evidence="1">
    <location>
        <begin position="85"/>
        <end position="118"/>
    </location>
</feature>
<evidence type="ECO:0000256" key="1">
    <source>
        <dbReference type="SAM" id="MobiDB-lite"/>
    </source>
</evidence>
<evidence type="ECO:0000313" key="3">
    <source>
        <dbReference type="Proteomes" id="UP000314294"/>
    </source>
</evidence>
<sequence>MCECLKQRPNGSASESTWTIIHTVTDDTVSSVSKHVVSHISPSAKALQALQRRGPSASASIQPGWSLFPPSPLALCTSSCASARQQATGNRPHPQHFTSTSRCAPHMKTNHTGRELVN</sequence>
<keyword evidence="3" id="KW-1185">Reference proteome</keyword>
<dbReference type="AlphaFoldDB" id="A0A4Z2IBV8"/>
<gene>
    <name evidence="2" type="ORF">EYF80_014853</name>
</gene>
<protein>
    <submittedName>
        <fullName evidence="2">Uncharacterized protein</fullName>
    </submittedName>
</protein>
<dbReference type="EMBL" id="SRLO01000109">
    <property type="protein sequence ID" value="TNN74935.1"/>
    <property type="molecule type" value="Genomic_DNA"/>
</dbReference>
<reference evidence="2 3" key="1">
    <citation type="submission" date="2019-03" db="EMBL/GenBank/DDBJ databases">
        <title>First draft genome of Liparis tanakae, snailfish: a comprehensive survey of snailfish specific genes.</title>
        <authorList>
            <person name="Kim W."/>
            <person name="Song I."/>
            <person name="Jeong J.-H."/>
            <person name="Kim D."/>
            <person name="Kim S."/>
            <person name="Ryu S."/>
            <person name="Song J.Y."/>
            <person name="Lee S.K."/>
        </authorList>
    </citation>
    <scope>NUCLEOTIDE SEQUENCE [LARGE SCALE GENOMIC DNA]</scope>
    <source>
        <tissue evidence="2">Muscle</tissue>
    </source>
</reference>